<feature type="domain" description="CRISPR system ring nuclease SSO2081-like" evidence="1">
    <location>
        <begin position="23"/>
        <end position="234"/>
    </location>
</feature>
<name>A0A935Q2A8_9PROT</name>
<reference evidence="2 3" key="1">
    <citation type="submission" date="2020-10" db="EMBL/GenBank/DDBJ databases">
        <title>Connecting structure to function with the recovery of over 1000 high-quality activated sludge metagenome-assembled genomes encoding full-length rRNA genes using long-read sequencing.</title>
        <authorList>
            <person name="Singleton C.M."/>
            <person name="Petriglieri F."/>
            <person name="Kristensen J.M."/>
            <person name="Kirkegaard R.H."/>
            <person name="Michaelsen T.Y."/>
            <person name="Andersen M.H."/>
            <person name="Karst S.M."/>
            <person name="Dueholm M.S."/>
            <person name="Nielsen P.H."/>
            <person name="Albertsen M."/>
        </authorList>
    </citation>
    <scope>NUCLEOTIDE SEQUENCE [LARGE SCALE GENOMIC DNA]</scope>
    <source>
        <strain evidence="2">EsbW_18-Q3-R4-48_BATAC.285</strain>
    </source>
</reference>
<dbReference type="InterPro" id="IPR013413">
    <property type="entry name" value="CRISPR-assoc_prot_NE0113"/>
</dbReference>
<organism evidence="2 3">
    <name type="scientific">Candidatus Accumulibacter proximus</name>
    <dbReference type="NCBI Taxonomy" id="2954385"/>
    <lineage>
        <taxon>Bacteria</taxon>
        <taxon>Pseudomonadati</taxon>
        <taxon>Pseudomonadota</taxon>
        <taxon>Betaproteobacteria</taxon>
        <taxon>Candidatus Accumulibacter</taxon>
    </lineage>
</organism>
<dbReference type="Proteomes" id="UP000697998">
    <property type="component" value="Unassembled WGS sequence"/>
</dbReference>
<dbReference type="NCBIfam" id="TIGR02584">
    <property type="entry name" value="cas_NE0113"/>
    <property type="match status" value="1"/>
</dbReference>
<dbReference type="AlphaFoldDB" id="A0A935Q2A8"/>
<dbReference type="CDD" id="cd09741">
    <property type="entry name" value="Csx1_III-U"/>
    <property type="match status" value="1"/>
</dbReference>
<accession>A0A935Q2A8</accession>
<evidence type="ECO:0000313" key="2">
    <source>
        <dbReference type="EMBL" id="MBK7675735.1"/>
    </source>
</evidence>
<proteinExistence type="predicted"/>
<protein>
    <submittedName>
        <fullName evidence="2">TIGR02584 family CRISPR-associated protein</fullName>
    </submittedName>
</protein>
<dbReference type="Pfam" id="PF09623">
    <property type="entry name" value="Cas_NE0113"/>
    <property type="match status" value="1"/>
</dbReference>
<sequence>MPYVSEHPSDYPRRILIAVTGLSPQIVTETLYALAVAPAQAAFVPTDIHLITTRSGAEKARLALLSEEPGWFHHLCQDYALPPINFATRNIHVLEDADGNALEDIRSPDDNCRAADGITEIIREFTADPDCALHVSIAGGRKTMGFFLGYALSLYGRPQDKLSHVLVSEPFESSIGFYYPTPASRVLELAGGRLADTASAQVTLAELPFVSLRHGLPEALLTGRASYNQTVEAARRGLAPPELQIDLASRRVRAAGKVFALPPAELALLSVFARRALCGEGALPAPPRELPDLEWRKRYLVELRWIDGLFGERDTTERALRKGMDGSYFSIHLSKLKKILKRELGSAAAPYLISDGASRPRRYRLELPPSAVWYGPLGTAASVATNLVDNGTARGTRA</sequence>
<comment type="caution">
    <text evidence="2">The sequence shown here is derived from an EMBL/GenBank/DDBJ whole genome shotgun (WGS) entry which is preliminary data.</text>
</comment>
<evidence type="ECO:0000313" key="3">
    <source>
        <dbReference type="Proteomes" id="UP000697998"/>
    </source>
</evidence>
<dbReference type="InterPro" id="IPR019092">
    <property type="entry name" value="SSO2081-like_dom"/>
</dbReference>
<dbReference type="EMBL" id="JADJMH010000013">
    <property type="protein sequence ID" value="MBK7675735.1"/>
    <property type="molecule type" value="Genomic_DNA"/>
</dbReference>
<gene>
    <name evidence="2" type="ORF">IPJ27_13795</name>
</gene>
<evidence type="ECO:0000259" key="1">
    <source>
        <dbReference type="Pfam" id="PF09623"/>
    </source>
</evidence>